<evidence type="ECO:0000313" key="5">
    <source>
        <dbReference type="Proteomes" id="UP000823889"/>
    </source>
</evidence>
<feature type="binding site" evidence="3">
    <location>
        <position position="226"/>
    </location>
    <ligand>
        <name>a divalent metal cation</name>
        <dbReference type="ChEBI" id="CHEBI:60240"/>
        <label>1</label>
    </ligand>
</feature>
<gene>
    <name evidence="4" type="ORF">H9906_08855</name>
</gene>
<dbReference type="GO" id="GO:0005737">
    <property type="term" value="C:cytoplasm"/>
    <property type="evidence" value="ECO:0007669"/>
    <property type="project" value="TreeGrafter"/>
</dbReference>
<dbReference type="SUPFAM" id="SSF102705">
    <property type="entry name" value="NIF3 (NGG1p interacting factor 3)-like"/>
    <property type="match status" value="1"/>
</dbReference>
<proteinExistence type="inferred from homology"/>
<protein>
    <submittedName>
        <fullName evidence="4">Nif3-like dinuclear metal center hexameric protein</fullName>
    </submittedName>
</protein>
<dbReference type="Pfam" id="PF01784">
    <property type="entry name" value="DUF34_NIF3"/>
    <property type="match status" value="1"/>
</dbReference>
<keyword evidence="2 3" id="KW-0479">Metal-binding</keyword>
<dbReference type="AlphaFoldDB" id="A0A9D2ZP44"/>
<dbReference type="Gene3D" id="3.40.1390.30">
    <property type="entry name" value="NIF3 (NGG1p interacting factor 3)-like"/>
    <property type="match status" value="2"/>
</dbReference>
<name>A0A9D2ZP44_9BURK</name>
<accession>A0A9D2ZP44</accession>
<dbReference type="Proteomes" id="UP000823889">
    <property type="component" value="Unassembled WGS sequence"/>
</dbReference>
<feature type="binding site" evidence="3">
    <location>
        <position position="230"/>
    </location>
    <ligand>
        <name>a divalent metal cation</name>
        <dbReference type="ChEBI" id="CHEBI:60240"/>
        <label>1</label>
    </ligand>
</feature>
<dbReference type="PANTHER" id="PTHR13799">
    <property type="entry name" value="NGG1 INTERACTING FACTOR 3"/>
    <property type="match status" value="1"/>
</dbReference>
<feature type="binding site" evidence="3">
    <location>
        <position position="66"/>
    </location>
    <ligand>
        <name>a divalent metal cation</name>
        <dbReference type="ChEBI" id="CHEBI:60240"/>
        <label>1</label>
    </ligand>
</feature>
<reference evidence="4" key="1">
    <citation type="journal article" date="2021" name="PeerJ">
        <title>Extensive microbial diversity within the chicken gut microbiome revealed by metagenomics and culture.</title>
        <authorList>
            <person name="Gilroy R."/>
            <person name="Ravi A."/>
            <person name="Getino M."/>
            <person name="Pursley I."/>
            <person name="Horton D.L."/>
            <person name="Alikhan N.F."/>
            <person name="Baker D."/>
            <person name="Gharbi K."/>
            <person name="Hall N."/>
            <person name="Watson M."/>
            <person name="Adriaenssens E.M."/>
            <person name="Foster-Nyarko E."/>
            <person name="Jarju S."/>
            <person name="Secka A."/>
            <person name="Antonio M."/>
            <person name="Oren A."/>
            <person name="Chaudhuri R.R."/>
            <person name="La Ragione R."/>
            <person name="Hildebrand F."/>
            <person name="Pallen M.J."/>
        </authorList>
    </citation>
    <scope>NUCLEOTIDE SEQUENCE</scope>
    <source>
        <strain evidence="4">9264</strain>
    </source>
</reference>
<evidence type="ECO:0000313" key="4">
    <source>
        <dbReference type="EMBL" id="HJD45116.1"/>
    </source>
</evidence>
<dbReference type="EMBL" id="DWUQ01000185">
    <property type="protein sequence ID" value="HJD45116.1"/>
    <property type="molecule type" value="Genomic_DNA"/>
</dbReference>
<comment type="caution">
    <text evidence="4">The sequence shown here is derived from an EMBL/GenBank/DDBJ whole genome shotgun (WGS) entry which is preliminary data.</text>
</comment>
<feature type="binding site" evidence="3">
    <location>
        <position position="104"/>
    </location>
    <ligand>
        <name>a divalent metal cation</name>
        <dbReference type="ChEBI" id="CHEBI:60240"/>
        <label>1</label>
    </ligand>
</feature>
<dbReference type="GO" id="GO:0046872">
    <property type="term" value="F:metal ion binding"/>
    <property type="evidence" value="ECO:0007669"/>
    <property type="project" value="UniProtKB-KW"/>
</dbReference>
<sequence length="258" mass="28172">MKSLSRHTLEHWLDQTLQPQLFADYCPNGLQVEGTDTVSHIVTGVTASQALLEAAIERGADTVLVHHGWFWKNEDARIRGIKRQRLALTLQHNINVFGYHLPLDAHTRLGNNAQLARVLGLEPALNPDGQPRTCGPNQLIWLGHPSQPHTLESFSAQVSNALGRTPLVVGNPQQTLHTVAWCTGGAQGYMQAALEAGADLYITGEASEPNYHLANETQSGFMAAGHHATERYGVKALGEAIAQEFGVRVEFIDLDNPI</sequence>
<comment type="similarity">
    <text evidence="1">Belongs to the GTP cyclohydrolase I type 2/NIF3 family.</text>
</comment>
<organism evidence="4 5">
    <name type="scientific">Candidatus Paenalcaligenes intestinipullorum</name>
    <dbReference type="NCBI Taxonomy" id="2838718"/>
    <lineage>
        <taxon>Bacteria</taxon>
        <taxon>Pseudomonadati</taxon>
        <taxon>Pseudomonadota</taxon>
        <taxon>Betaproteobacteria</taxon>
        <taxon>Burkholderiales</taxon>
        <taxon>Alcaligenaceae</taxon>
        <taxon>Paenalcaligenes</taxon>
    </lineage>
</organism>
<dbReference type="InterPro" id="IPR036069">
    <property type="entry name" value="DUF34/NIF3_sf"/>
</dbReference>
<dbReference type="InterPro" id="IPR002678">
    <property type="entry name" value="DUF34/NIF3"/>
</dbReference>
<feature type="binding site" evidence="3">
    <location>
        <position position="67"/>
    </location>
    <ligand>
        <name>a divalent metal cation</name>
        <dbReference type="ChEBI" id="CHEBI:60240"/>
        <label>1</label>
    </ligand>
</feature>
<reference evidence="4" key="2">
    <citation type="submission" date="2021-04" db="EMBL/GenBank/DDBJ databases">
        <authorList>
            <person name="Gilroy R."/>
        </authorList>
    </citation>
    <scope>NUCLEOTIDE SEQUENCE</scope>
    <source>
        <strain evidence="4">9264</strain>
    </source>
</reference>
<dbReference type="PANTHER" id="PTHR13799:SF14">
    <property type="entry name" value="GTP CYCLOHYDROLASE 1 TYPE 2 HOMOLOG"/>
    <property type="match status" value="1"/>
</dbReference>
<dbReference type="NCBIfam" id="TIGR00486">
    <property type="entry name" value="YbgI_SA1388"/>
    <property type="match status" value="1"/>
</dbReference>
<evidence type="ECO:0000256" key="1">
    <source>
        <dbReference type="ARBA" id="ARBA00006964"/>
    </source>
</evidence>
<evidence type="ECO:0000256" key="3">
    <source>
        <dbReference type="PIRSR" id="PIRSR602678-1"/>
    </source>
</evidence>
<evidence type="ECO:0000256" key="2">
    <source>
        <dbReference type="ARBA" id="ARBA00022723"/>
    </source>
</evidence>